<keyword evidence="1" id="KW-1133">Transmembrane helix</keyword>
<dbReference type="ExpressionAtlas" id="A0A1D6MJS5">
    <property type="expression patterns" value="baseline and differential"/>
</dbReference>
<name>A0A1D6MJS5_MAIZE</name>
<keyword evidence="1" id="KW-0812">Transmembrane</keyword>
<dbReference type="PANTHER" id="PTHR46631:SF2">
    <property type="entry name" value="OS01G0242900 PROTEIN"/>
    <property type="match status" value="1"/>
</dbReference>
<dbReference type="PANTHER" id="PTHR46631">
    <property type="entry name" value="60S RIBOSOMAL PROTEIN L18A-LIKE"/>
    <property type="match status" value="1"/>
</dbReference>
<dbReference type="InterPro" id="IPR044804">
    <property type="entry name" value="Ribosomal_eL20z-like"/>
</dbReference>
<dbReference type="EMBL" id="CM007649">
    <property type="protein sequence ID" value="ONM29527.1"/>
    <property type="molecule type" value="Genomic_DNA"/>
</dbReference>
<dbReference type="EMBL" id="CM007649">
    <property type="protein sequence ID" value="ONM29523.1"/>
    <property type="molecule type" value="Genomic_DNA"/>
</dbReference>
<proteinExistence type="predicted"/>
<keyword evidence="2" id="KW-0687">Ribonucleoprotein</keyword>
<keyword evidence="1" id="KW-0472">Membrane</keyword>
<dbReference type="GO" id="GO:0005840">
    <property type="term" value="C:ribosome"/>
    <property type="evidence" value="ECO:0007669"/>
    <property type="project" value="UniProtKB-KW"/>
</dbReference>
<gene>
    <name evidence="2" type="ORF">ZEAMMB73_Zm00001d039619</name>
</gene>
<feature type="transmembrane region" description="Helical" evidence="1">
    <location>
        <begin position="6"/>
        <end position="28"/>
    </location>
</feature>
<protein>
    <submittedName>
        <fullName evidence="2">60S ribosomal protein L18A</fullName>
    </submittedName>
</protein>
<evidence type="ECO:0000256" key="1">
    <source>
        <dbReference type="SAM" id="Phobius"/>
    </source>
</evidence>
<reference evidence="2" key="1">
    <citation type="submission" date="2015-12" db="EMBL/GenBank/DDBJ databases">
        <title>Update maize B73 reference genome by single molecule sequencing technologies.</title>
        <authorList>
            <consortium name="Maize Genome Sequencing Project"/>
            <person name="Ware D."/>
        </authorList>
    </citation>
    <scope>NUCLEOTIDE SEQUENCE [LARGE SCALE GENOMIC DNA]</scope>
    <source>
        <tissue evidence="2">Seedling</tissue>
    </source>
</reference>
<organism evidence="2">
    <name type="scientific">Zea mays</name>
    <name type="common">Maize</name>
    <dbReference type="NCBI Taxonomy" id="4577"/>
    <lineage>
        <taxon>Eukaryota</taxon>
        <taxon>Viridiplantae</taxon>
        <taxon>Streptophyta</taxon>
        <taxon>Embryophyta</taxon>
        <taxon>Tracheophyta</taxon>
        <taxon>Spermatophyta</taxon>
        <taxon>Magnoliopsida</taxon>
        <taxon>Liliopsida</taxon>
        <taxon>Poales</taxon>
        <taxon>Poaceae</taxon>
        <taxon>PACMAD clade</taxon>
        <taxon>Panicoideae</taxon>
        <taxon>Andropogonodae</taxon>
        <taxon>Andropogoneae</taxon>
        <taxon>Tripsacinae</taxon>
        <taxon>Zea</taxon>
    </lineage>
</organism>
<evidence type="ECO:0000313" key="2">
    <source>
        <dbReference type="EMBL" id="ONM29523.1"/>
    </source>
</evidence>
<sequence>MITPCASRFIVGFFLGAIPWYVGAFLLCCSRVDYREKPGYVACVAAVSKQLVSTYQIALVDKTHFRSCSTSTFFICA</sequence>
<accession>A0A1D6MJS5</accession>
<dbReference type="AlphaFoldDB" id="A0A1D6MJS5"/>
<keyword evidence="2" id="KW-0689">Ribosomal protein</keyword>